<name>A0ABT5LIK2_9GAMM</name>
<evidence type="ECO:0000259" key="1">
    <source>
        <dbReference type="Pfam" id="PF13521"/>
    </source>
</evidence>
<reference evidence="2 3" key="1">
    <citation type="submission" date="2023-02" db="EMBL/GenBank/DDBJ databases">
        <title>Entomopathogenic bacteria.</title>
        <authorList>
            <person name="Machado R.A."/>
        </authorList>
    </citation>
    <scope>NUCLEOTIDE SEQUENCE [LARGE SCALE GENOMIC DNA]</scope>
    <source>
        <strain evidence="2 3">XENO-10</strain>
    </source>
</reference>
<protein>
    <submittedName>
        <fullName evidence="2">AAA family ATPase</fullName>
    </submittedName>
</protein>
<comment type="caution">
    <text evidence="2">The sequence shown here is derived from an EMBL/GenBank/DDBJ whole genome shotgun (WGS) entry which is preliminary data.</text>
</comment>
<evidence type="ECO:0000313" key="3">
    <source>
        <dbReference type="Proteomes" id="UP001217178"/>
    </source>
</evidence>
<dbReference type="Gene3D" id="3.40.50.300">
    <property type="entry name" value="P-loop containing nucleotide triphosphate hydrolases"/>
    <property type="match status" value="1"/>
</dbReference>
<accession>A0ABT5LIK2</accession>
<dbReference type="InterPro" id="IPR038727">
    <property type="entry name" value="NadR/Ttd14_AAA_dom"/>
</dbReference>
<organism evidence="2 3">
    <name type="scientific">Xenorhabdus yunnanensis</name>
    <dbReference type="NCBI Taxonomy" id="3025878"/>
    <lineage>
        <taxon>Bacteria</taxon>
        <taxon>Pseudomonadati</taxon>
        <taxon>Pseudomonadota</taxon>
        <taxon>Gammaproteobacteria</taxon>
        <taxon>Enterobacterales</taxon>
        <taxon>Morganellaceae</taxon>
        <taxon>Xenorhabdus</taxon>
    </lineage>
</organism>
<proteinExistence type="predicted"/>
<gene>
    <name evidence="2" type="ORF">PSI23_14095</name>
</gene>
<feature type="domain" description="NadR/Ttd14 AAA" evidence="1">
    <location>
        <begin position="4"/>
        <end position="66"/>
    </location>
</feature>
<sequence length="74" mass="8791">MVKAIGLFRYTNTVFIAPPWREIFKQDSERKQAFREAELTYHTMATTYRHHGYRLIELPLSTAEERAEFVLSNL</sequence>
<dbReference type="RefSeq" id="WP_273555709.1">
    <property type="nucleotide sequence ID" value="NZ_JAQRFI010000034.1"/>
</dbReference>
<dbReference type="EMBL" id="JAQRFI010000034">
    <property type="protein sequence ID" value="MDC9590388.1"/>
    <property type="molecule type" value="Genomic_DNA"/>
</dbReference>
<dbReference type="InterPro" id="IPR027417">
    <property type="entry name" value="P-loop_NTPase"/>
</dbReference>
<evidence type="ECO:0000313" key="2">
    <source>
        <dbReference type="EMBL" id="MDC9590388.1"/>
    </source>
</evidence>
<keyword evidence="3" id="KW-1185">Reference proteome</keyword>
<dbReference type="Proteomes" id="UP001217178">
    <property type="component" value="Unassembled WGS sequence"/>
</dbReference>
<dbReference type="Pfam" id="PF13521">
    <property type="entry name" value="AAA_28"/>
    <property type="match status" value="1"/>
</dbReference>